<dbReference type="GeneID" id="94363537"/>
<comment type="caution">
    <text evidence="2">The sequence shown here is derived from an EMBL/GenBank/DDBJ whole genome shotgun (WGS) entry which is preliminary data.</text>
</comment>
<dbReference type="Proteomes" id="UP000244940">
    <property type="component" value="Unassembled WGS sequence"/>
</dbReference>
<gene>
    <name evidence="2" type="ORF">C4N9_01410</name>
</gene>
<evidence type="ECO:0000313" key="3">
    <source>
        <dbReference type="Proteomes" id="UP000244940"/>
    </source>
</evidence>
<dbReference type="EMBL" id="QEYD01000001">
    <property type="protein sequence ID" value="PWE31699.1"/>
    <property type="molecule type" value="Genomic_DNA"/>
</dbReference>
<organism evidence="2 3">
    <name type="scientific">Pararhodobacter marinus</name>
    <dbReference type="NCBI Taxonomy" id="2184063"/>
    <lineage>
        <taxon>Bacteria</taxon>
        <taxon>Pseudomonadati</taxon>
        <taxon>Pseudomonadota</taxon>
        <taxon>Alphaproteobacteria</taxon>
        <taxon>Rhodobacterales</taxon>
        <taxon>Paracoccaceae</taxon>
        <taxon>Pararhodobacter</taxon>
    </lineage>
</organism>
<evidence type="ECO:0000256" key="1">
    <source>
        <dbReference type="SAM" id="SignalP"/>
    </source>
</evidence>
<keyword evidence="3" id="KW-1185">Reference proteome</keyword>
<name>A0A2U2CIP5_9RHOB</name>
<feature type="chain" id="PRO_5015433166" description="DUF4177 domain-containing protein" evidence="1">
    <location>
        <begin position="23"/>
        <end position="96"/>
    </location>
</feature>
<dbReference type="RefSeq" id="WP_109531500.1">
    <property type="nucleotide sequence ID" value="NZ_CAXPUO010000093.1"/>
</dbReference>
<keyword evidence="1" id="KW-0732">Signal</keyword>
<reference evidence="2 3" key="1">
    <citation type="submission" date="2018-05" db="EMBL/GenBank/DDBJ databases">
        <title>Pararhodobacter marina sp. nov., isolated from deep-sea water of the Indian Ocean.</title>
        <authorList>
            <person name="Lai Q.Sr."/>
            <person name="Liu X."/>
            <person name="Shao Z."/>
        </authorList>
    </citation>
    <scope>NUCLEOTIDE SEQUENCE [LARGE SCALE GENOMIC DNA]</scope>
    <source>
        <strain evidence="2 3">CIC4N-9</strain>
    </source>
</reference>
<dbReference type="AlphaFoldDB" id="A0A2U2CIP5"/>
<dbReference type="OrthoDB" id="7745874at2"/>
<proteinExistence type="predicted"/>
<evidence type="ECO:0008006" key="4">
    <source>
        <dbReference type="Google" id="ProtNLM"/>
    </source>
</evidence>
<protein>
    <recommendedName>
        <fullName evidence="4">DUF4177 domain-containing protein</fullName>
    </recommendedName>
</protein>
<evidence type="ECO:0000313" key="2">
    <source>
        <dbReference type="EMBL" id="PWE31699.1"/>
    </source>
</evidence>
<feature type="signal peptide" evidence="1">
    <location>
        <begin position="1"/>
        <end position="22"/>
    </location>
</feature>
<sequence>MTFRSLILTAATLTALAAPAQAACYAEYRAQRQNPVQLAFGVAEIRGGACNAQAAADYLRNALGRSGWTLSNIVSTVNSNAAPGNSGYTNGHYLRF</sequence>
<accession>A0A2U2CIP5</accession>